<dbReference type="PATRIC" id="fig|84022.5.peg.1539"/>
<dbReference type="Pfam" id="PF01558">
    <property type="entry name" value="POR"/>
    <property type="match status" value="1"/>
</dbReference>
<dbReference type="InterPro" id="IPR051626">
    <property type="entry name" value="Oxidoreductase_gamma_subunit"/>
</dbReference>
<dbReference type="InterPro" id="IPR019752">
    <property type="entry name" value="Pyrv/ketoisovalerate_OxRed_cat"/>
</dbReference>
<dbReference type="STRING" id="84022.CACET_c05500"/>
<dbReference type="NCBIfam" id="TIGR02175">
    <property type="entry name" value="PorC_KorC"/>
    <property type="match status" value="1"/>
</dbReference>
<dbReference type="GO" id="GO:0019164">
    <property type="term" value="F:pyruvate synthase activity"/>
    <property type="evidence" value="ECO:0007669"/>
    <property type="project" value="UniProtKB-EC"/>
</dbReference>
<keyword evidence="1" id="KW-0670">Pyruvate</keyword>
<proteinExistence type="predicted"/>
<accession>A0A0D8IHB2</accession>
<dbReference type="Gene3D" id="3.40.920.10">
    <property type="entry name" value="Pyruvate-ferredoxin oxidoreductase, PFOR, domain III"/>
    <property type="match status" value="1"/>
</dbReference>
<dbReference type="Proteomes" id="UP000035704">
    <property type="component" value="Chromosome"/>
</dbReference>
<organism evidence="1 2">
    <name type="scientific">Clostridium aceticum</name>
    <dbReference type="NCBI Taxonomy" id="84022"/>
    <lineage>
        <taxon>Bacteria</taxon>
        <taxon>Bacillati</taxon>
        <taxon>Bacillota</taxon>
        <taxon>Clostridia</taxon>
        <taxon>Eubacteriales</taxon>
        <taxon>Clostridiaceae</taxon>
        <taxon>Clostridium</taxon>
    </lineage>
</organism>
<dbReference type="PANTHER" id="PTHR43366">
    <property type="entry name" value="PYRUVATE SYNTHASE SUBUNIT PORC"/>
    <property type="match status" value="1"/>
</dbReference>
<dbReference type="AlphaFoldDB" id="A0A0D8IHB2"/>
<dbReference type="KEGG" id="cace:CACET_c05500"/>
<protein>
    <submittedName>
        <fullName evidence="1">Pyruvate:ferredoxin oxidoreductase, gamma subunit PorG</fullName>
        <ecNumber evidence="1">1.2.7.1</ecNumber>
    </submittedName>
</protein>
<dbReference type="EC" id="1.2.7.1" evidence="1"/>
<dbReference type="EMBL" id="CP009687">
    <property type="protein sequence ID" value="AKL94060.1"/>
    <property type="molecule type" value="Genomic_DNA"/>
</dbReference>
<gene>
    <name evidence="1" type="primary">porG1</name>
    <name evidence="1" type="ORF">CACET_c05500</name>
</gene>
<dbReference type="OrthoDB" id="9794954at2"/>
<sequence length="182" mass="19596">MVEVRWHGRGGQGSFTVSRILGIAVTLYGNKYALAFPSFGPERRGAPVLAFTKIDEKKIIDRTEVKSCDYAVVLDESLVNKGILETIKPNGKVIINTSHPEKYHDWQGAQVVTIDATSLALDILGQPITNTAMLGALLGSTEIVSLDAAIKGLEAGLPAKIVDKNIALIKKAYEVVKGVSHE</sequence>
<dbReference type="SUPFAM" id="SSF53323">
    <property type="entry name" value="Pyruvate-ferredoxin oxidoreductase, PFOR, domain III"/>
    <property type="match status" value="1"/>
</dbReference>
<dbReference type="RefSeq" id="WP_044823085.1">
    <property type="nucleotide sequence ID" value="NZ_CP009687.1"/>
</dbReference>
<keyword evidence="1" id="KW-0560">Oxidoreductase</keyword>
<evidence type="ECO:0000313" key="2">
    <source>
        <dbReference type="Proteomes" id="UP000035704"/>
    </source>
</evidence>
<dbReference type="InterPro" id="IPR011894">
    <property type="entry name" value="PorC_KorC"/>
</dbReference>
<dbReference type="PANTHER" id="PTHR43366:SF1">
    <property type="entry name" value="PYRUVATE SYNTHASE SUBUNIT PORC"/>
    <property type="match status" value="1"/>
</dbReference>
<dbReference type="InterPro" id="IPR002869">
    <property type="entry name" value="Pyrv_flavodox_OxRed_cen"/>
</dbReference>
<reference evidence="1 2" key="1">
    <citation type="submission" date="2014-10" db="EMBL/GenBank/DDBJ databases">
        <title>Genome sequence of Clostridium aceticum DSM 1496.</title>
        <authorList>
            <person name="Poehlein A."/>
            <person name="Schiel-Bengelsdorf B."/>
            <person name="Gottschalk G."/>
            <person name="Duerre P."/>
            <person name="Daniel R."/>
        </authorList>
    </citation>
    <scope>NUCLEOTIDE SEQUENCE [LARGE SCALE GENOMIC DNA]</scope>
    <source>
        <strain evidence="1 2">DSM 1496</strain>
    </source>
</reference>
<keyword evidence="2" id="KW-1185">Reference proteome</keyword>
<name>A0A0D8IHB2_9CLOT</name>
<evidence type="ECO:0000313" key="1">
    <source>
        <dbReference type="EMBL" id="AKL94060.1"/>
    </source>
</evidence>